<dbReference type="PATRIC" id="fig|1127699.3.peg.359"/>
<evidence type="ECO:0000259" key="2">
    <source>
        <dbReference type="PROSITE" id="PS50828"/>
    </source>
</evidence>
<feature type="domain" description="Smr" evidence="2">
    <location>
        <begin position="326"/>
        <end position="397"/>
    </location>
</feature>
<evidence type="ECO:0000256" key="1">
    <source>
        <dbReference type="SAM" id="MobiDB-lite"/>
    </source>
</evidence>
<accession>L1NJV2</accession>
<dbReference type="Gene3D" id="3.30.1370.110">
    <property type="match status" value="1"/>
</dbReference>
<dbReference type="InterPro" id="IPR018598">
    <property type="entry name" value="DUF2027"/>
</dbReference>
<dbReference type="EMBL" id="AMEP01000036">
    <property type="protein sequence ID" value="EKY03462.1"/>
    <property type="molecule type" value="Genomic_DNA"/>
</dbReference>
<dbReference type="Pfam" id="PF09640">
    <property type="entry name" value="DUF2027"/>
    <property type="match status" value="1"/>
</dbReference>
<dbReference type="PROSITE" id="PS50828">
    <property type="entry name" value="SMR"/>
    <property type="match status" value="1"/>
</dbReference>
<keyword evidence="4" id="KW-1185">Reference proteome</keyword>
<dbReference type="InterPro" id="IPR036781">
    <property type="entry name" value="Smr_assoc-like_sf"/>
</dbReference>
<organism evidence="3 4">
    <name type="scientific">Hoylesella saccharolytica F0055</name>
    <dbReference type="NCBI Taxonomy" id="1127699"/>
    <lineage>
        <taxon>Bacteria</taxon>
        <taxon>Pseudomonadati</taxon>
        <taxon>Bacteroidota</taxon>
        <taxon>Bacteroidia</taxon>
        <taxon>Bacteroidales</taxon>
        <taxon>Prevotellaceae</taxon>
        <taxon>Hoylesella</taxon>
    </lineage>
</organism>
<dbReference type="SUPFAM" id="SSF158949">
    <property type="entry name" value="Smr-associated domain-like"/>
    <property type="match status" value="1"/>
</dbReference>
<dbReference type="OrthoDB" id="1524810at2"/>
<dbReference type="InterPro" id="IPR002625">
    <property type="entry name" value="Smr_dom"/>
</dbReference>
<reference evidence="3 4" key="1">
    <citation type="submission" date="2012-05" db="EMBL/GenBank/DDBJ databases">
        <authorList>
            <person name="Weinstock G."/>
            <person name="Sodergren E."/>
            <person name="Lobos E.A."/>
            <person name="Fulton L."/>
            <person name="Fulton R."/>
            <person name="Courtney L."/>
            <person name="Fronick C."/>
            <person name="O'Laughlin M."/>
            <person name="Godfrey J."/>
            <person name="Wilson R.M."/>
            <person name="Miner T."/>
            <person name="Farmer C."/>
            <person name="Delehaunty K."/>
            <person name="Cordes M."/>
            <person name="Minx P."/>
            <person name="Tomlinson C."/>
            <person name="Chen J."/>
            <person name="Wollam A."/>
            <person name="Pepin K.H."/>
            <person name="Bhonagiri V."/>
            <person name="Zhang X."/>
            <person name="Suruliraj S."/>
            <person name="Warren W."/>
            <person name="Mitreva M."/>
            <person name="Mardis E.R."/>
            <person name="Wilson R.K."/>
        </authorList>
    </citation>
    <scope>NUCLEOTIDE SEQUENCE [LARGE SCALE GENOMIC DNA]</scope>
    <source>
        <strain evidence="3 4">F0055</strain>
    </source>
</reference>
<comment type="caution">
    <text evidence="3">The sequence shown here is derived from an EMBL/GenBank/DDBJ whole genome shotgun (WGS) entry which is preliminary data.</text>
</comment>
<dbReference type="Gene3D" id="2.60.40.1600">
    <property type="entry name" value="Smr-associated-like"/>
    <property type="match status" value="1"/>
</dbReference>
<proteinExistence type="predicted"/>
<dbReference type="STRING" id="1127699.HMPREF9151_00395"/>
<name>L1NJV2_9BACT</name>
<dbReference type="InterPro" id="IPR036063">
    <property type="entry name" value="Smr_dom_sf"/>
</dbReference>
<dbReference type="AlphaFoldDB" id="L1NJV2"/>
<protein>
    <recommendedName>
        <fullName evidence="2">Smr domain-containing protein</fullName>
    </recommendedName>
</protein>
<feature type="compositionally biased region" description="Polar residues" evidence="1">
    <location>
        <begin position="58"/>
        <end position="77"/>
    </location>
</feature>
<feature type="region of interest" description="Disordered" evidence="1">
    <location>
        <begin position="52"/>
        <end position="78"/>
    </location>
</feature>
<dbReference type="HOGENOM" id="CLU_049728_0_0_10"/>
<sequence>MKKGDKVRFLSETGGGIVAGFQGKNIVLVQDSDGFEIPMSINEVVVVDEELDRKQGRTSKVANEQKTNTAQQDTPGKQSIKALLSGGYENEETGNETEHETDPADSEITFRKPVEERVGSNSLNVYLAFVPENARQLSHTKMAVELVNDSNYYLRYAFATAEGESWMLRNEGEMEPNTKVTLETIAAEDYNSFEQSAFQAIAFKRQKSYVRKPAIDVKLHIEPLKLFKQHLFAETPFYNEPAMLYTIVEGDEPAEPPVSEIDAEKLKTEMLSKAAIQKMKQDARSAKGAVSATGKHAHGDRKTNEPLVVDLHAHEILETTQGMDSLDILQYQLEVFRRTLKEHANERGLKIVFIHGKGEGVLRKAIINELNRHFKGYTYQDASFQEYGYGATLVKVKG</sequence>
<evidence type="ECO:0000313" key="3">
    <source>
        <dbReference type="EMBL" id="EKY03462.1"/>
    </source>
</evidence>
<evidence type="ECO:0000313" key="4">
    <source>
        <dbReference type="Proteomes" id="UP000010433"/>
    </source>
</evidence>
<dbReference type="Pfam" id="PF01713">
    <property type="entry name" value="Smr"/>
    <property type="match status" value="1"/>
</dbReference>
<gene>
    <name evidence="3" type="ORF">HMPREF9151_00395</name>
</gene>
<dbReference type="RefSeq" id="WP_009161551.1">
    <property type="nucleotide sequence ID" value="NZ_KB290967.1"/>
</dbReference>
<dbReference type="Proteomes" id="UP000010433">
    <property type="component" value="Unassembled WGS sequence"/>
</dbReference>